<keyword evidence="3" id="KW-1003">Cell membrane</keyword>
<feature type="transmembrane region" description="Helical" evidence="8">
    <location>
        <begin position="21"/>
        <end position="42"/>
    </location>
</feature>
<evidence type="ECO:0000256" key="3">
    <source>
        <dbReference type="ARBA" id="ARBA00022475"/>
    </source>
</evidence>
<feature type="transmembrane region" description="Helical" evidence="8">
    <location>
        <begin position="304"/>
        <end position="324"/>
    </location>
</feature>
<accession>A0A937JLR2</accession>
<feature type="transmembrane region" description="Helical" evidence="8">
    <location>
        <begin position="374"/>
        <end position="392"/>
    </location>
</feature>
<dbReference type="GO" id="GO:0005886">
    <property type="term" value="C:plasma membrane"/>
    <property type="evidence" value="ECO:0007669"/>
    <property type="project" value="UniProtKB-SubCell"/>
</dbReference>
<feature type="transmembrane region" description="Helical" evidence="8">
    <location>
        <begin position="345"/>
        <end position="368"/>
    </location>
</feature>
<feature type="transmembrane region" description="Helical" evidence="8">
    <location>
        <begin position="197"/>
        <end position="213"/>
    </location>
</feature>
<dbReference type="InterPro" id="IPR020846">
    <property type="entry name" value="MFS_dom"/>
</dbReference>
<dbReference type="InterPro" id="IPR010290">
    <property type="entry name" value="TM_effector"/>
</dbReference>
<feature type="transmembrane region" description="Helical" evidence="8">
    <location>
        <begin position="88"/>
        <end position="116"/>
    </location>
</feature>
<evidence type="ECO:0000256" key="8">
    <source>
        <dbReference type="SAM" id="Phobius"/>
    </source>
</evidence>
<dbReference type="Gene3D" id="1.20.1250.20">
    <property type="entry name" value="MFS general substrate transporter like domains"/>
    <property type="match status" value="1"/>
</dbReference>
<evidence type="ECO:0000313" key="10">
    <source>
        <dbReference type="EMBL" id="MBL1082720.1"/>
    </source>
</evidence>
<feature type="transmembrane region" description="Helical" evidence="8">
    <location>
        <begin position="249"/>
        <end position="272"/>
    </location>
</feature>
<reference evidence="10" key="1">
    <citation type="submission" date="2021-01" db="EMBL/GenBank/DDBJ databases">
        <title>WGS of actinomycetes isolated from Thailand.</title>
        <authorList>
            <person name="Thawai C."/>
        </authorList>
    </citation>
    <scope>NUCLEOTIDE SEQUENCE</scope>
    <source>
        <strain evidence="10">RCU-197</strain>
    </source>
</reference>
<gene>
    <name evidence="10" type="ORF">JK359_12140</name>
</gene>
<comment type="caution">
    <text evidence="10">The sequence shown here is derived from an EMBL/GenBank/DDBJ whole genome shotgun (WGS) entry which is preliminary data.</text>
</comment>
<keyword evidence="11" id="KW-1185">Reference proteome</keyword>
<sequence>MSSFRIFRANPAFRRYWSARSVSLVGDGIATVALLLLITGSGASPTGVAALLLAQAVPRFFGPIAGALPDRFEIKRLLLSAEIGQGVVFIAIALVPSHTILLVPLVALASSLSTIFNAAGRTVMPRLVDTDQLVSANAWMGTAFNLQAALGPVLGGTAAALIEPSGALLVNAVSFFIGAALLLGLPRMEPVGSSDTGSSGFLAGVGAGIAFTWRHRTARAIFLVLLFGIMFASLDNVVLVFLARDVLDSGSFGFGLLGTGSGAAMVLASLWLTRSTTKLSAVTLLAGGWFIAGLGIALTSMAPILAVAVAAQALMGVGNSVAMIGEETLLQKGVPAEMLGRVGGALSSAAFAGSALAYAVGGFVASALAPRTSLAIAGVGLMAVTLFCLPGLRHRGADQGEEPAEGDDLEHHTAPSSPV</sequence>
<proteinExistence type="predicted"/>
<dbReference type="PANTHER" id="PTHR23513">
    <property type="entry name" value="INTEGRAL MEMBRANE EFFLUX PROTEIN-RELATED"/>
    <property type="match status" value="1"/>
</dbReference>
<feature type="region of interest" description="Disordered" evidence="7">
    <location>
        <begin position="397"/>
        <end position="419"/>
    </location>
</feature>
<dbReference type="EMBL" id="JAERRK010000005">
    <property type="protein sequence ID" value="MBL1082720.1"/>
    <property type="molecule type" value="Genomic_DNA"/>
</dbReference>
<dbReference type="CDD" id="cd06173">
    <property type="entry name" value="MFS_MefA_like"/>
    <property type="match status" value="1"/>
</dbReference>
<keyword evidence="4 8" id="KW-0812">Transmembrane</keyword>
<dbReference type="Pfam" id="PF05977">
    <property type="entry name" value="MFS_3"/>
    <property type="match status" value="1"/>
</dbReference>
<dbReference type="PROSITE" id="PS50850">
    <property type="entry name" value="MFS"/>
    <property type="match status" value="1"/>
</dbReference>
<dbReference type="InterPro" id="IPR036259">
    <property type="entry name" value="MFS_trans_sf"/>
</dbReference>
<feature type="transmembrane region" description="Helical" evidence="8">
    <location>
        <begin position="279"/>
        <end position="298"/>
    </location>
</feature>
<feature type="compositionally biased region" description="Acidic residues" evidence="7">
    <location>
        <begin position="399"/>
        <end position="408"/>
    </location>
</feature>
<feature type="domain" description="Major facilitator superfamily (MFS) profile" evidence="9">
    <location>
        <begin position="216"/>
        <end position="419"/>
    </location>
</feature>
<evidence type="ECO:0000256" key="5">
    <source>
        <dbReference type="ARBA" id="ARBA00022989"/>
    </source>
</evidence>
<dbReference type="SUPFAM" id="SSF103473">
    <property type="entry name" value="MFS general substrate transporter"/>
    <property type="match status" value="1"/>
</dbReference>
<organism evidence="10 11">
    <name type="scientific">Streptomyces actinomycinicus</name>
    <dbReference type="NCBI Taxonomy" id="1695166"/>
    <lineage>
        <taxon>Bacteria</taxon>
        <taxon>Bacillati</taxon>
        <taxon>Actinomycetota</taxon>
        <taxon>Actinomycetes</taxon>
        <taxon>Kitasatosporales</taxon>
        <taxon>Streptomycetaceae</taxon>
        <taxon>Streptomyces</taxon>
    </lineage>
</organism>
<dbReference type="PRINTS" id="PR01988">
    <property type="entry name" value="EXPORTERBACE"/>
</dbReference>
<evidence type="ECO:0000256" key="1">
    <source>
        <dbReference type="ARBA" id="ARBA00004651"/>
    </source>
</evidence>
<dbReference type="Proteomes" id="UP000661858">
    <property type="component" value="Unassembled WGS sequence"/>
</dbReference>
<feature type="transmembrane region" description="Helical" evidence="8">
    <location>
        <begin position="168"/>
        <end position="185"/>
    </location>
</feature>
<feature type="transmembrane region" description="Helical" evidence="8">
    <location>
        <begin position="220"/>
        <end position="243"/>
    </location>
</feature>
<evidence type="ECO:0000256" key="6">
    <source>
        <dbReference type="ARBA" id="ARBA00023136"/>
    </source>
</evidence>
<keyword evidence="2" id="KW-0813">Transport</keyword>
<dbReference type="PANTHER" id="PTHR23513:SF6">
    <property type="entry name" value="MAJOR FACILITATOR SUPERFAMILY ASSOCIATED DOMAIN-CONTAINING PROTEIN"/>
    <property type="match status" value="1"/>
</dbReference>
<evidence type="ECO:0000313" key="11">
    <source>
        <dbReference type="Proteomes" id="UP000661858"/>
    </source>
</evidence>
<evidence type="ECO:0000259" key="9">
    <source>
        <dbReference type="PROSITE" id="PS50850"/>
    </source>
</evidence>
<name>A0A937JLR2_9ACTN</name>
<dbReference type="RefSeq" id="WP_201834897.1">
    <property type="nucleotide sequence ID" value="NZ_JAERRK010000005.1"/>
</dbReference>
<keyword evidence="5 8" id="KW-1133">Transmembrane helix</keyword>
<keyword evidence="6 8" id="KW-0472">Membrane</keyword>
<dbReference type="InterPro" id="IPR022324">
    <property type="entry name" value="Bacilysin_exporter_BacE_put"/>
</dbReference>
<evidence type="ECO:0000256" key="4">
    <source>
        <dbReference type="ARBA" id="ARBA00022692"/>
    </source>
</evidence>
<evidence type="ECO:0000256" key="2">
    <source>
        <dbReference type="ARBA" id="ARBA00022448"/>
    </source>
</evidence>
<comment type="subcellular location">
    <subcellularLocation>
        <location evidence="1">Cell membrane</location>
        <topology evidence="1">Multi-pass membrane protein</topology>
    </subcellularLocation>
</comment>
<protein>
    <submittedName>
        <fullName evidence="10">MFS transporter</fullName>
    </submittedName>
</protein>
<dbReference type="GO" id="GO:0022857">
    <property type="term" value="F:transmembrane transporter activity"/>
    <property type="evidence" value="ECO:0007669"/>
    <property type="project" value="InterPro"/>
</dbReference>
<evidence type="ECO:0000256" key="7">
    <source>
        <dbReference type="SAM" id="MobiDB-lite"/>
    </source>
</evidence>
<dbReference type="AlphaFoldDB" id="A0A937JLR2"/>